<evidence type="ECO:0000313" key="2">
    <source>
        <dbReference type="Proteomes" id="UP000572212"/>
    </source>
</evidence>
<dbReference type="NCBIfam" id="TIGR01683">
    <property type="entry name" value="thiS"/>
    <property type="match status" value="1"/>
</dbReference>
<dbReference type="Pfam" id="PF02597">
    <property type="entry name" value="ThiS"/>
    <property type="match status" value="1"/>
</dbReference>
<dbReference type="EMBL" id="JACHON010000004">
    <property type="protein sequence ID" value="MBB6512652.1"/>
    <property type="molecule type" value="Genomic_DNA"/>
</dbReference>
<proteinExistence type="predicted"/>
<organism evidence="1 2">
    <name type="scientific">Gracilibacillus halotolerans</name>
    <dbReference type="NCBI Taxonomy" id="74386"/>
    <lineage>
        <taxon>Bacteria</taxon>
        <taxon>Bacillati</taxon>
        <taxon>Bacillota</taxon>
        <taxon>Bacilli</taxon>
        <taxon>Bacillales</taxon>
        <taxon>Bacillaceae</taxon>
        <taxon>Gracilibacillus</taxon>
    </lineage>
</organism>
<dbReference type="InterPro" id="IPR016155">
    <property type="entry name" value="Mopterin_synth/thiamin_S_b"/>
</dbReference>
<keyword evidence="2" id="KW-1185">Reference proteome</keyword>
<reference evidence="1 2" key="1">
    <citation type="submission" date="2020-08" db="EMBL/GenBank/DDBJ databases">
        <title>Genomic Encyclopedia of Type Strains, Phase IV (KMG-IV): sequencing the most valuable type-strain genomes for metagenomic binning, comparative biology and taxonomic classification.</title>
        <authorList>
            <person name="Goeker M."/>
        </authorList>
    </citation>
    <scope>NUCLEOTIDE SEQUENCE [LARGE SCALE GENOMIC DNA]</scope>
    <source>
        <strain evidence="1 2">DSM 11805</strain>
    </source>
</reference>
<dbReference type="Gene3D" id="3.10.20.30">
    <property type="match status" value="1"/>
</dbReference>
<dbReference type="InterPro" id="IPR003749">
    <property type="entry name" value="ThiS/MoaD-like"/>
</dbReference>
<protein>
    <submittedName>
        <fullName evidence="1">Thiamine biosynthesis protein ThiS</fullName>
    </submittedName>
</protein>
<gene>
    <name evidence="1" type="ORF">GGQ92_001438</name>
</gene>
<dbReference type="InterPro" id="IPR010035">
    <property type="entry name" value="Thi_S"/>
</dbReference>
<comment type="caution">
    <text evidence="1">The sequence shown here is derived from an EMBL/GenBank/DDBJ whole genome shotgun (WGS) entry which is preliminary data.</text>
</comment>
<accession>A0A841RL32</accession>
<sequence>MTIVVNGNSLEISNSVKSVAELLQELKLADKSLIVEHNQNILTKEEHVNVSIKDGDRLEIVHFVGGG</sequence>
<dbReference type="RefSeq" id="WP_221437261.1">
    <property type="nucleotide sequence ID" value="NZ_BAAACU010000028.1"/>
</dbReference>
<dbReference type="PANTHER" id="PTHR34472">
    <property type="entry name" value="SULFUR CARRIER PROTEIN THIS"/>
    <property type="match status" value="1"/>
</dbReference>
<evidence type="ECO:0000313" key="1">
    <source>
        <dbReference type="EMBL" id="MBB6512652.1"/>
    </source>
</evidence>
<dbReference type="SUPFAM" id="SSF54285">
    <property type="entry name" value="MoaD/ThiS"/>
    <property type="match status" value="1"/>
</dbReference>
<dbReference type="Proteomes" id="UP000572212">
    <property type="component" value="Unassembled WGS sequence"/>
</dbReference>
<name>A0A841RL32_9BACI</name>
<dbReference type="CDD" id="cd00565">
    <property type="entry name" value="Ubl_ThiS"/>
    <property type="match status" value="1"/>
</dbReference>
<dbReference type="InterPro" id="IPR012675">
    <property type="entry name" value="Beta-grasp_dom_sf"/>
</dbReference>
<dbReference type="AlphaFoldDB" id="A0A841RL32"/>
<dbReference type="PANTHER" id="PTHR34472:SF1">
    <property type="entry name" value="SULFUR CARRIER PROTEIN THIS"/>
    <property type="match status" value="1"/>
</dbReference>